<evidence type="ECO:0000313" key="1">
    <source>
        <dbReference type="EMBL" id="KKN80245.1"/>
    </source>
</evidence>
<proteinExistence type="predicted"/>
<dbReference type="EMBL" id="LAZR01000234">
    <property type="protein sequence ID" value="KKN80245.1"/>
    <property type="molecule type" value="Genomic_DNA"/>
</dbReference>
<name>A0A0F9TG48_9ZZZZ</name>
<protein>
    <recommendedName>
        <fullName evidence="2">Right handed beta helix domain-containing protein</fullName>
    </recommendedName>
</protein>
<gene>
    <name evidence="1" type="ORF">LCGC14_0332140</name>
</gene>
<dbReference type="SUPFAM" id="SSF51126">
    <property type="entry name" value="Pectin lyase-like"/>
    <property type="match status" value="1"/>
</dbReference>
<accession>A0A0F9TG48</accession>
<organism evidence="1">
    <name type="scientific">marine sediment metagenome</name>
    <dbReference type="NCBI Taxonomy" id="412755"/>
    <lineage>
        <taxon>unclassified sequences</taxon>
        <taxon>metagenomes</taxon>
        <taxon>ecological metagenomes</taxon>
    </lineage>
</organism>
<dbReference type="SMART" id="SM00710">
    <property type="entry name" value="PbH1"/>
    <property type="match status" value="4"/>
</dbReference>
<reference evidence="1" key="1">
    <citation type="journal article" date="2015" name="Nature">
        <title>Complex archaea that bridge the gap between prokaryotes and eukaryotes.</title>
        <authorList>
            <person name="Spang A."/>
            <person name="Saw J.H."/>
            <person name="Jorgensen S.L."/>
            <person name="Zaremba-Niedzwiedzka K."/>
            <person name="Martijn J."/>
            <person name="Lind A.E."/>
            <person name="van Eijk R."/>
            <person name="Schleper C."/>
            <person name="Guy L."/>
            <person name="Ettema T.J."/>
        </authorList>
    </citation>
    <scope>NUCLEOTIDE SEQUENCE</scope>
</reference>
<comment type="caution">
    <text evidence="1">The sequence shown here is derived from an EMBL/GenBank/DDBJ whole genome shotgun (WGS) entry which is preliminary data.</text>
</comment>
<evidence type="ECO:0008006" key="2">
    <source>
        <dbReference type="Google" id="ProtNLM"/>
    </source>
</evidence>
<dbReference type="InterPro" id="IPR006626">
    <property type="entry name" value="PbH1"/>
</dbReference>
<sequence>MVEKALERHQFDVGAPNDSFLAEASAVPDANVQVSTGTFVQEDGVTLDTIPAAAVGPFAVFSGGGGDVERWDLVTLDPSGPTFGIVTTPGMDQPAGTFDTSVPVIPTDHIPIAAIKINEAGTVIVVQSDIEDVRSFYHSTHGDLGQAASTVNRRHKTEQSAHTQAATADWTVADGSSVKDHLDELATRGVFVAKIGGISPDYAGSAIRTALSDFENSGQESALFIVRADATFTGGNLTVTKPFKMVGQVEPGVSFYSFQFSGTSLLTLDTEATLNPGFVEAEFVGIDIVREGSATGGILFPKNSSLRARFSHIRDLATGPTVDFIRFTGDGTIELENSILTPIANQNLIGGTLLTVTCRRCDIDDTTGKAFGSTTLDLYLLEGTLFETDDFTDVTTLRVWLDGTSILSGKTQIPTGFTNLEVIGHDFWTPRFSTLGISFSDALNFNISGHVELASAVISLGASELIISRSNLVVSGTKSGSSGTRIEGSPSATGNKLVELVGNNIRLEGIVFRCSPSVSGHAASIIQFDVGTETGHEVIDCEFQAEGANDTGVAVSLGGTNGSGSVIKGCLVRSSPEGTAAFFRGGNALVVQGEGRIESCTVKNFLDTGIKSIGKFQGGLRVSNCLADMSSCTDAAAVGIQVSGTTLSNCQVHCLNLITTLDTAQAIQQSTTGGLGSESVIDNCQISGLGTSSTRRIGIGIRLPPVSARCKISGCTIRDFRKQGIKIEGDLNVVVHNIITSIDDGASTENAAIETIIGADNNVIDANLSQGIRGAIPYPNAGAANWFGATDQTGNKDVA</sequence>
<dbReference type="AlphaFoldDB" id="A0A0F9TG48"/>
<dbReference type="InterPro" id="IPR011050">
    <property type="entry name" value="Pectin_lyase_fold/virulence"/>
</dbReference>